<evidence type="ECO:0000256" key="3">
    <source>
        <dbReference type="ARBA" id="ARBA00022741"/>
    </source>
</evidence>
<dbReference type="GO" id="GO:0051082">
    <property type="term" value="F:unfolded protein binding"/>
    <property type="evidence" value="ECO:0007669"/>
    <property type="project" value="InterPro"/>
</dbReference>
<dbReference type="Gene3D" id="2.30.30.380">
    <property type="entry name" value="Zn-finger domain of Sec23/24"/>
    <property type="match status" value="1"/>
</dbReference>
<dbReference type="PROSITE" id="PS00297">
    <property type="entry name" value="HSP70_1"/>
    <property type="match status" value="1"/>
</dbReference>
<evidence type="ECO:0000256" key="10">
    <source>
        <dbReference type="SAM" id="MobiDB-lite"/>
    </source>
</evidence>
<feature type="region of interest" description="Disordered" evidence="10">
    <location>
        <begin position="1418"/>
        <end position="1437"/>
    </location>
</feature>
<dbReference type="EMBL" id="ML987206">
    <property type="protein sequence ID" value="KAF2242869.1"/>
    <property type="molecule type" value="Genomic_DNA"/>
</dbReference>
<feature type="compositionally biased region" description="Low complexity" evidence="10">
    <location>
        <begin position="659"/>
        <end position="668"/>
    </location>
</feature>
<evidence type="ECO:0000256" key="5">
    <source>
        <dbReference type="ARBA" id="ARBA00022946"/>
    </source>
</evidence>
<dbReference type="RefSeq" id="XP_033677873.1">
    <property type="nucleotide sequence ID" value="XM_033832301.1"/>
</dbReference>
<dbReference type="Gene3D" id="3.30.420.40">
    <property type="match status" value="2"/>
</dbReference>
<feature type="compositionally biased region" description="Polar residues" evidence="10">
    <location>
        <begin position="1249"/>
        <end position="1264"/>
    </location>
</feature>
<dbReference type="GO" id="GO:0005524">
    <property type="term" value="F:ATP binding"/>
    <property type="evidence" value="ECO:0007669"/>
    <property type="project" value="UniProtKB-KW"/>
</dbReference>
<dbReference type="FunFam" id="2.60.34.10:FF:000014">
    <property type="entry name" value="Chaperone protein DnaK HSP70"/>
    <property type="match status" value="1"/>
</dbReference>
<evidence type="ECO:0000313" key="12">
    <source>
        <dbReference type="Proteomes" id="UP000800094"/>
    </source>
</evidence>
<dbReference type="CDD" id="cd11733">
    <property type="entry name" value="ASKHA_NBD_HSP70_HSPA9"/>
    <property type="match status" value="1"/>
</dbReference>
<protein>
    <recommendedName>
        <fullName evidence="9">Iron-sulfur cluster biogenesis chaperone, mitochondrial</fullName>
    </recommendedName>
</protein>
<evidence type="ECO:0000256" key="9">
    <source>
        <dbReference type="ARBA" id="ARBA00070638"/>
    </source>
</evidence>
<feature type="compositionally biased region" description="Basic and acidic residues" evidence="10">
    <location>
        <begin position="1230"/>
        <end position="1243"/>
    </location>
</feature>
<dbReference type="PROSITE" id="PS01036">
    <property type="entry name" value="HSP70_3"/>
    <property type="match status" value="1"/>
</dbReference>
<dbReference type="InterPro" id="IPR029047">
    <property type="entry name" value="HSP70_peptide-bd_sf"/>
</dbReference>
<dbReference type="Gene3D" id="2.60.34.10">
    <property type="entry name" value="Substrate Binding Domain Of DNAk, Chain A, domain 1"/>
    <property type="match status" value="1"/>
</dbReference>
<dbReference type="HAMAP" id="MF_00332">
    <property type="entry name" value="DnaK"/>
    <property type="match status" value="1"/>
</dbReference>
<keyword evidence="5" id="KW-0809">Transit peptide</keyword>
<comment type="function">
    <text evidence="8">Required for the assembly of iron-sulfur (Fe/S) clusters in mitochondria. Assisted by the DnaJ-like co-chaperone jac1 and the nucleotide exchange factor mge1, it mediates ATP-dependent Fe-S cluster transfer from the scaffold proteins isu1/isu2 to grx5.</text>
</comment>
<dbReference type="SUPFAM" id="SSF100934">
    <property type="entry name" value="Heat shock protein 70kD (HSP70), C-terminal subdomain"/>
    <property type="match status" value="1"/>
</dbReference>
<dbReference type="FunFam" id="3.90.640.10:FF:000003">
    <property type="entry name" value="Molecular chaperone DnaK"/>
    <property type="match status" value="1"/>
</dbReference>
<dbReference type="GO" id="GO:0005759">
    <property type="term" value="C:mitochondrial matrix"/>
    <property type="evidence" value="ECO:0007669"/>
    <property type="project" value="UniProtKB-SubCell"/>
</dbReference>
<evidence type="ECO:0000256" key="4">
    <source>
        <dbReference type="ARBA" id="ARBA00022840"/>
    </source>
</evidence>
<dbReference type="Proteomes" id="UP000800094">
    <property type="component" value="Unassembled WGS sequence"/>
</dbReference>
<evidence type="ECO:0000256" key="8">
    <source>
        <dbReference type="ARBA" id="ARBA00059314"/>
    </source>
</evidence>
<feature type="compositionally biased region" description="Polar residues" evidence="10">
    <location>
        <begin position="1104"/>
        <end position="1122"/>
    </location>
</feature>
<dbReference type="Gene3D" id="1.20.1270.10">
    <property type="match status" value="1"/>
</dbReference>
<feature type="region of interest" description="Disordered" evidence="10">
    <location>
        <begin position="1200"/>
        <end position="1413"/>
    </location>
</feature>
<dbReference type="OrthoDB" id="2401965at2759"/>
<dbReference type="InterPro" id="IPR018181">
    <property type="entry name" value="Heat_shock_70_CS"/>
</dbReference>
<evidence type="ECO:0000313" key="11">
    <source>
        <dbReference type="EMBL" id="KAF2242869.1"/>
    </source>
</evidence>
<feature type="compositionally biased region" description="Low complexity" evidence="10">
    <location>
        <begin position="1148"/>
        <end position="1158"/>
    </location>
</feature>
<dbReference type="Gene3D" id="3.90.640.10">
    <property type="entry name" value="Actin, Chain A, domain 4"/>
    <property type="match status" value="1"/>
</dbReference>
<organism evidence="11 12">
    <name type="scientific">Trematosphaeria pertusa</name>
    <dbReference type="NCBI Taxonomy" id="390896"/>
    <lineage>
        <taxon>Eukaryota</taxon>
        <taxon>Fungi</taxon>
        <taxon>Dikarya</taxon>
        <taxon>Ascomycota</taxon>
        <taxon>Pezizomycotina</taxon>
        <taxon>Dothideomycetes</taxon>
        <taxon>Pleosporomycetidae</taxon>
        <taxon>Pleosporales</taxon>
        <taxon>Massarineae</taxon>
        <taxon>Trematosphaeriaceae</taxon>
        <taxon>Trematosphaeria</taxon>
    </lineage>
</organism>
<sequence>MLSSRLSRTFLPRATGAVRRMQPTSFRPSFGSSFVRGYAEGSDEKVKGSVIGIDLGTTNSAVALMEGKVPRIIENAEGTRTTPSVVGFTKEGERLVGIAAKRQAVVNPENTLFATKRLIGRKYTDPEVQRDIQQVPYKIVQHSNGDAWLEAQGQKYSPSQIGGFVLGKMKETAEAYMGKSVKNAVVTVPAYFNDSQRQATKDAGQIAGLNVLRVVNEPTAAALAYGLDKATDKVIAVYDLGGGTFDISILEIQNGVFEVKSTNGDTHLGGEDFDITLVRHLVQQFKKEQGIDLSGDRMAIQRIREAAEKAKIELSSSSQTEINLPFITADASGPKHINHKMSRAQLEKLVDPLITKTVEPVRKALKDANLQAKDIQEVILVGGMTRMPKVGESVKSIFGRDPAKSVNPDEAVAIGAAIQGAVLAGEVTDLLLLDVTPLSLGIETLGGVFTRLINRNTTIPTKKSQVFSTAADFQSAVEIKVYQGERELVRDNKLLGNFQLVGIPPAHRGVPQIEVTFDIDADSIVHVHAKDKSTNKDQSITIASGSGLSESEIQSMVDDAERYGAQDKERKAAIESANRADSVVNDTEKALKEFEDRLDKSEAEKIKEKIASLREFISQSQSGEGTATAEEIKEKTDELQNASLTLFDQMHKARSENASSEQQQQPPEGEACRHLVPIPLRFSSLPWTRPVLLPSTTFTRSFNLFLASYWSCATLPHQMTLISRTRKFVTFHYWANTATFSRRTADHEDVAHAVDRLRHLIKSDVVRTRPAGGKKLGRHFSLLVSCITIVPHLSLKTTRDLLDRSHRDCGFGRSTSLATERKKMDIPRGHAMLPLNEVDFLDFVYNYFKAEYAPIRSLWSTATAEPRQPQRWVTMGHELSPLSFRPANAQAQKDLESLDFFTRKWNLDAGFVRGIVVRFAKYEVHERLEKKLYESCRLDLMVRKALKEKHLIDALWPSPAPRNIPQELLQQGVQVRKWYGDMFAKYFRHLHAVDDFSLRPEVDQRIKSSGTLMLVPFVDHLVFGTVDPIMPIIAKGAGYSNAKAWKQKETSSFGEPDRFDIRFDAPGEIVDTHTRSVVRQCQCMKCGSKRDVTVVISIDPTPGPTAQQSTQWRPSNPNTSAPRRQGSKAAQKYSPGYGMPGIGDPAQRRPLQPQTQTQNAYEDVHPPSPQQKKQCQRCTFLNHPDLTSCEMCQGELPPNTLVAKPPSPAQPAKTQASHSHSASLPPPNTAKKEDKRKEPERPAPHNRHSLSSTLFSIFPFSQQHQTEHHANLPPTQPLEGSPPATSEPHPKSKSKRGDRPLSKDAPNPKTEPEHPAPPTEREEPPSTPPNLIDQEPDLSHPPEMAMMPLTPPPASSDAPRQYLPGMPQNLMDDFVPISPSYQQDEETEDAGWGEMNKEEARRDEESDEDEDMVERREGMIDLDAVAQEVGVWGDGEE</sequence>
<dbReference type="SUPFAM" id="SSF53067">
    <property type="entry name" value="Actin-like ATPase domain"/>
    <property type="match status" value="2"/>
</dbReference>
<dbReference type="InterPro" id="IPR036443">
    <property type="entry name" value="Znf_RanBP2_sf"/>
</dbReference>
<dbReference type="GeneID" id="54585631"/>
<dbReference type="InterPro" id="IPR013126">
    <property type="entry name" value="Hsp_70_fam"/>
</dbReference>
<dbReference type="NCBIfam" id="NF003520">
    <property type="entry name" value="PRK05183.1"/>
    <property type="match status" value="1"/>
</dbReference>
<name>A0A6A6HYA4_9PLEO</name>
<evidence type="ECO:0000256" key="2">
    <source>
        <dbReference type="ARBA" id="ARBA00007381"/>
    </source>
</evidence>
<dbReference type="PRINTS" id="PR00301">
    <property type="entry name" value="HEATSHOCK70"/>
</dbReference>
<dbReference type="NCBIfam" id="TIGR02350">
    <property type="entry name" value="prok_dnaK"/>
    <property type="match status" value="1"/>
</dbReference>
<dbReference type="PROSITE" id="PS00329">
    <property type="entry name" value="HSP70_2"/>
    <property type="match status" value="1"/>
</dbReference>
<feature type="compositionally biased region" description="Basic and acidic residues" evidence="10">
    <location>
        <begin position="1395"/>
        <end position="1404"/>
    </location>
</feature>
<proteinExistence type="inferred from homology"/>
<gene>
    <name evidence="11" type="ORF">BU26DRAFT_555042</name>
</gene>
<feature type="compositionally biased region" description="Basic and acidic residues" evidence="10">
    <location>
        <begin position="563"/>
        <end position="573"/>
    </location>
</feature>
<evidence type="ECO:0000256" key="1">
    <source>
        <dbReference type="ARBA" id="ARBA00004305"/>
    </source>
</evidence>
<dbReference type="InterPro" id="IPR043129">
    <property type="entry name" value="ATPase_NBD"/>
</dbReference>
<dbReference type="InterPro" id="IPR029048">
    <property type="entry name" value="HSP70_C_sf"/>
</dbReference>
<evidence type="ECO:0000256" key="6">
    <source>
        <dbReference type="ARBA" id="ARBA00023128"/>
    </source>
</evidence>
<feature type="compositionally biased region" description="Basic and acidic residues" evidence="10">
    <location>
        <begin position="1310"/>
        <end position="1324"/>
    </location>
</feature>
<keyword evidence="6" id="KW-0496">Mitochondrion</keyword>
<dbReference type="SUPFAM" id="SSF100920">
    <property type="entry name" value="Heat shock protein 70kD (HSP70), peptide-binding domain"/>
    <property type="match status" value="1"/>
</dbReference>
<dbReference type="FunFam" id="1.20.1270.10:FF:000007">
    <property type="entry name" value="Heat shock protein, mitochondrial"/>
    <property type="match status" value="1"/>
</dbReference>
<dbReference type="PANTHER" id="PTHR19375">
    <property type="entry name" value="HEAT SHOCK PROTEIN 70KDA"/>
    <property type="match status" value="1"/>
</dbReference>
<dbReference type="Pfam" id="PF00012">
    <property type="entry name" value="HSP70"/>
    <property type="match status" value="1"/>
</dbReference>
<keyword evidence="4" id="KW-0067">ATP-binding</keyword>
<comment type="similarity">
    <text evidence="2">Belongs to the heat shock protein 70 family.</text>
</comment>
<dbReference type="GO" id="GO:0140662">
    <property type="term" value="F:ATP-dependent protein folding chaperone"/>
    <property type="evidence" value="ECO:0007669"/>
    <property type="project" value="InterPro"/>
</dbReference>
<dbReference type="InterPro" id="IPR012725">
    <property type="entry name" value="Chaperone_DnaK"/>
</dbReference>
<dbReference type="SUPFAM" id="SSF90209">
    <property type="entry name" value="Ran binding protein zinc finger-like"/>
    <property type="match status" value="1"/>
</dbReference>
<dbReference type="FunFam" id="3.30.420.40:FF:000004">
    <property type="entry name" value="Molecular chaperone DnaK"/>
    <property type="match status" value="1"/>
</dbReference>
<evidence type="ECO:0000256" key="7">
    <source>
        <dbReference type="ARBA" id="ARBA00048056"/>
    </source>
</evidence>
<feature type="region of interest" description="Disordered" evidence="10">
    <location>
        <begin position="563"/>
        <end position="583"/>
    </location>
</feature>
<keyword evidence="3" id="KW-0547">Nucleotide-binding</keyword>
<dbReference type="FunFam" id="3.30.420.40:FF:000020">
    <property type="entry name" value="Chaperone protein HscA homolog"/>
    <property type="match status" value="1"/>
</dbReference>
<feature type="region of interest" description="Disordered" evidence="10">
    <location>
        <begin position="651"/>
        <end position="670"/>
    </location>
</feature>
<comment type="catalytic activity">
    <reaction evidence="7">
        <text>ATP + H2O = ADP + phosphate + H(+)</text>
        <dbReference type="Rhea" id="RHEA:13065"/>
        <dbReference type="ChEBI" id="CHEBI:15377"/>
        <dbReference type="ChEBI" id="CHEBI:15378"/>
        <dbReference type="ChEBI" id="CHEBI:30616"/>
        <dbReference type="ChEBI" id="CHEBI:43474"/>
        <dbReference type="ChEBI" id="CHEBI:456216"/>
        <dbReference type="EC" id="3.6.4.10"/>
    </reaction>
</comment>
<accession>A0A6A6HYA4</accession>
<dbReference type="NCBIfam" id="NF001413">
    <property type="entry name" value="PRK00290.1"/>
    <property type="match status" value="1"/>
</dbReference>
<feature type="region of interest" description="Disordered" evidence="10">
    <location>
        <begin position="1097"/>
        <end position="1172"/>
    </location>
</feature>
<keyword evidence="12" id="KW-1185">Reference proteome</keyword>
<reference evidence="11" key="1">
    <citation type="journal article" date="2020" name="Stud. Mycol.">
        <title>101 Dothideomycetes genomes: a test case for predicting lifestyles and emergence of pathogens.</title>
        <authorList>
            <person name="Haridas S."/>
            <person name="Albert R."/>
            <person name="Binder M."/>
            <person name="Bloem J."/>
            <person name="Labutti K."/>
            <person name="Salamov A."/>
            <person name="Andreopoulos B."/>
            <person name="Baker S."/>
            <person name="Barry K."/>
            <person name="Bills G."/>
            <person name="Bluhm B."/>
            <person name="Cannon C."/>
            <person name="Castanera R."/>
            <person name="Culley D."/>
            <person name="Daum C."/>
            <person name="Ezra D."/>
            <person name="Gonzalez J."/>
            <person name="Henrissat B."/>
            <person name="Kuo A."/>
            <person name="Liang C."/>
            <person name="Lipzen A."/>
            <person name="Lutzoni F."/>
            <person name="Magnuson J."/>
            <person name="Mondo S."/>
            <person name="Nolan M."/>
            <person name="Ohm R."/>
            <person name="Pangilinan J."/>
            <person name="Park H.-J."/>
            <person name="Ramirez L."/>
            <person name="Alfaro M."/>
            <person name="Sun H."/>
            <person name="Tritt A."/>
            <person name="Yoshinaga Y."/>
            <person name="Zwiers L.-H."/>
            <person name="Turgeon B."/>
            <person name="Goodwin S."/>
            <person name="Spatafora J."/>
            <person name="Crous P."/>
            <person name="Grigoriev I."/>
        </authorList>
    </citation>
    <scope>NUCLEOTIDE SEQUENCE</scope>
    <source>
        <strain evidence="11">CBS 122368</strain>
    </source>
</reference>
<comment type="subcellular location">
    <subcellularLocation>
        <location evidence="1">Mitochondrion matrix</location>
    </subcellularLocation>
</comment>